<reference evidence="3 4" key="1">
    <citation type="submission" date="2021-03" db="EMBL/GenBank/DDBJ databases">
        <title>Genomic Encyclopedia of Type Strains, Phase IV (KMG-IV): sequencing the most valuable type-strain genomes for metagenomic binning, comparative biology and taxonomic classification.</title>
        <authorList>
            <person name="Goeker M."/>
        </authorList>
    </citation>
    <scope>NUCLEOTIDE SEQUENCE [LARGE SCALE GENOMIC DNA]</scope>
    <source>
        <strain evidence="3 4">DSM 1289</strain>
    </source>
</reference>
<keyword evidence="1 3" id="KW-0378">Hydrolase</keyword>
<dbReference type="CDD" id="cd06166">
    <property type="entry name" value="Sortase_D_2"/>
    <property type="match status" value="1"/>
</dbReference>
<evidence type="ECO:0000256" key="2">
    <source>
        <dbReference type="SAM" id="Phobius"/>
    </source>
</evidence>
<proteinExistence type="predicted"/>
<protein>
    <submittedName>
        <fullName evidence="3">Sortase A</fullName>
        <ecNumber evidence="3">3.4.22.70</ecNumber>
    </submittedName>
</protein>
<keyword evidence="2" id="KW-0812">Transmembrane</keyword>
<dbReference type="NCBIfam" id="TIGR01076">
    <property type="entry name" value="sortase_fam"/>
    <property type="match status" value="1"/>
</dbReference>
<organism evidence="3 4">
    <name type="scientific">Metaclostridioides mangenotii</name>
    <dbReference type="NCBI Taxonomy" id="1540"/>
    <lineage>
        <taxon>Bacteria</taxon>
        <taxon>Bacillati</taxon>
        <taxon>Bacillota</taxon>
        <taxon>Clostridia</taxon>
        <taxon>Peptostreptococcales</taxon>
        <taxon>Peptostreptococcaceae</taxon>
        <taxon>Metaclostridioides</taxon>
    </lineage>
</organism>
<keyword evidence="2" id="KW-1133">Transmembrane helix</keyword>
<dbReference type="Gene3D" id="2.40.260.10">
    <property type="entry name" value="Sortase"/>
    <property type="match status" value="1"/>
</dbReference>
<dbReference type="InterPro" id="IPR023365">
    <property type="entry name" value="Sortase_dom-sf"/>
</dbReference>
<accession>A0ABS4E8A6</accession>
<name>A0ABS4E8A6_9FIRM</name>
<feature type="transmembrane region" description="Helical" evidence="2">
    <location>
        <begin position="6"/>
        <end position="25"/>
    </location>
</feature>
<evidence type="ECO:0000313" key="3">
    <source>
        <dbReference type="EMBL" id="MBP1854174.1"/>
    </source>
</evidence>
<dbReference type="InterPro" id="IPR042000">
    <property type="entry name" value="Sortase_D_2"/>
</dbReference>
<gene>
    <name evidence="3" type="ORF">J2Z43_000564</name>
</gene>
<dbReference type="Pfam" id="PF04203">
    <property type="entry name" value="Sortase"/>
    <property type="match status" value="1"/>
</dbReference>
<dbReference type="EMBL" id="JAGGJX010000001">
    <property type="protein sequence ID" value="MBP1854174.1"/>
    <property type="molecule type" value="Genomic_DNA"/>
</dbReference>
<dbReference type="EC" id="3.4.22.70" evidence="3"/>
<dbReference type="RefSeq" id="WP_209455735.1">
    <property type="nucleotide sequence ID" value="NZ_BAAACS010000017.1"/>
</dbReference>
<keyword evidence="4" id="KW-1185">Reference proteome</keyword>
<evidence type="ECO:0000313" key="4">
    <source>
        <dbReference type="Proteomes" id="UP000767291"/>
    </source>
</evidence>
<dbReference type="SUPFAM" id="SSF63817">
    <property type="entry name" value="Sortase"/>
    <property type="match status" value="1"/>
</dbReference>
<keyword evidence="2" id="KW-0472">Membrane</keyword>
<dbReference type="InterPro" id="IPR005754">
    <property type="entry name" value="Sortase"/>
</dbReference>
<comment type="caution">
    <text evidence="3">The sequence shown here is derived from an EMBL/GenBank/DDBJ whole genome shotgun (WGS) entry which is preliminary data.</text>
</comment>
<sequence length="189" mass="21221">MNIKRLIGIIIIAMGIGLIGFSFYARWDTDNENNKSIDKFEEVLLEKKKGKTNDKVDLNDGIGIISISKIDLKVIIKEGTDMKTLRRAVGHFEGTPMPWENGNFAIAGHRQYTYGEFFNRVDEIETGDLIEIQTLNGKFEYKVDGKKEVEATQVEVLDNTPEDKITIVTCVKGGKKRVVLTALKVGVQI</sequence>
<evidence type="ECO:0000256" key="1">
    <source>
        <dbReference type="ARBA" id="ARBA00022801"/>
    </source>
</evidence>
<dbReference type="GO" id="GO:0016787">
    <property type="term" value="F:hydrolase activity"/>
    <property type="evidence" value="ECO:0007669"/>
    <property type="project" value="UniProtKB-KW"/>
</dbReference>
<dbReference type="Proteomes" id="UP000767291">
    <property type="component" value="Unassembled WGS sequence"/>
</dbReference>